<name>G5LIZ1_SALET</name>
<gene>
    <name evidence="1" type="ORF">LTSEALA_0229</name>
</gene>
<evidence type="ECO:0000313" key="2">
    <source>
        <dbReference type="Proteomes" id="UP000004642"/>
    </source>
</evidence>
<protein>
    <submittedName>
        <fullName evidence="1">Uncharacterized protein</fullName>
    </submittedName>
</protein>
<accession>G5LIZ1</accession>
<reference evidence="1 2" key="1">
    <citation type="journal article" date="2011" name="BMC Genomics">
        <title>Genome sequencing reveals diversification of virulence factor content and possible host adaptation in distinct subpopulations of Salmonella enterica.</title>
        <authorList>
            <person name="den Bakker H.C."/>
            <person name="Moreno Switt A.I."/>
            <person name="Govoni G."/>
            <person name="Cummings C.A."/>
            <person name="Ranieri M.L."/>
            <person name="Degoricija L."/>
            <person name="Hoelzer K."/>
            <person name="Rodriguez-Rivera L.D."/>
            <person name="Brown S."/>
            <person name="Bolchacova E."/>
            <person name="Furtado M.R."/>
            <person name="Wiedmann M."/>
        </authorList>
    </citation>
    <scope>NUCLEOTIDE SEQUENCE [LARGE SCALE GENOMIC DNA]</scope>
    <source>
        <strain evidence="1 2">R6-377</strain>
    </source>
</reference>
<dbReference type="AlphaFoldDB" id="G5LIZ1"/>
<evidence type="ECO:0000313" key="1">
    <source>
        <dbReference type="EMBL" id="EHC46139.1"/>
    </source>
</evidence>
<dbReference type="Proteomes" id="UP000004642">
    <property type="component" value="Unassembled WGS sequence"/>
</dbReference>
<sequence length="40" mass="4441">MRRIVFLYNAMAFAPVTIEAGHGLGIGTFRRQKLPPVIAQ</sequence>
<comment type="caution">
    <text evidence="1">The sequence shown here is derived from an EMBL/GenBank/DDBJ whole genome shotgun (WGS) entry which is preliminary data.</text>
</comment>
<organism evidence="1 2">
    <name type="scientific">Salmonella enterica subsp. enterica serovar Alachua str. R6-377</name>
    <dbReference type="NCBI Taxonomy" id="913241"/>
    <lineage>
        <taxon>Bacteria</taxon>
        <taxon>Pseudomonadati</taxon>
        <taxon>Pseudomonadota</taxon>
        <taxon>Gammaproteobacteria</taxon>
        <taxon>Enterobacterales</taxon>
        <taxon>Enterobacteriaceae</taxon>
        <taxon>Salmonella</taxon>
    </lineage>
</organism>
<dbReference type="EMBL" id="AFCJ01000094">
    <property type="protein sequence ID" value="EHC46139.1"/>
    <property type="molecule type" value="Genomic_DNA"/>
</dbReference>
<proteinExistence type="predicted"/>